<evidence type="ECO:0008006" key="3">
    <source>
        <dbReference type="Google" id="ProtNLM"/>
    </source>
</evidence>
<reference evidence="2" key="1">
    <citation type="journal article" date="2019" name="Int. J. Syst. Evol. Microbiol.">
        <title>The Global Catalogue of Microorganisms (GCM) 10K type strain sequencing project: providing services to taxonomists for standard genome sequencing and annotation.</title>
        <authorList>
            <consortium name="The Broad Institute Genomics Platform"/>
            <consortium name="The Broad Institute Genome Sequencing Center for Infectious Disease"/>
            <person name="Wu L."/>
            <person name="Ma J."/>
        </authorList>
    </citation>
    <scope>NUCLEOTIDE SEQUENCE [LARGE SCALE GENOMIC DNA]</scope>
    <source>
        <strain evidence="2">CGMCC 1.15942</strain>
    </source>
</reference>
<accession>A0ABQ1P203</accession>
<proteinExistence type="predicted"/>
<gene>
    <name evidence="1" type="ORF">GCM10011573_19050</name>
</gene>
<dbReference type="EMBL" id="BMKI01000003">
    <property type="protein sequence ID" value="GGC89571.1"/>
    <property type="molecule type" value="Genomic_DNA"/>
</dbReference>
<evidence type="ECO:0000313" key="2">
    <source>
        <dbReference type="Proteomes" id="UP000630615"/>
    </source>
</evidence>
<dbReference type="RefSeq" id="WP_088271075.1">
    <property type="nucleotide sequence ID" value="NZ_BMKI01000003.1"/>
</dbReference>
<organism evidence="1 2">
    <name type="scientific">Enterococcus wangshanyuanii</name>
    <dbReference type="NCBI Taxonomy" id="2005703"/>
    <lineage>
        <taxon>Bacteria</taxon>
        <taxon>Bacillati</taxon>
        <taxon>Bacillota</taxon>
        <taxon>Bacilli</taxon>
        <taxon>Lactobacillales</taxon>
        <taxon>Enterococcaceae</taxon>
        <taxon>Enterococcus</taxon>
    </lineage>
</organism>
<dbReference type="Proteomes" id="UP000630615">
    <property type="component" value="Unassembled WGS sequence"/>
</dbReference>
<evidence type="ECO:0000313" key="1">
    <source>
        <dbReference type="EMBL" id="GGC89571.1"/>
    </source>
</evidence>
<comment type="caution">
    <text evidence="1">The sequence shown here is derived from an EMBL/GenBank/DDBJ whole genome shotgun (WGS) entry which is preliminary data.</text>
</comment>
<keyword evidence="2" id="KW-1185">Reference proteome</keyword>
<protein>
    <recommendedName>
        <fullName evidence="3">DUF4375 domain-containing protein</fullName>
    </recommendedName>
</protein>
<name>A0ABQ1P203_9ENTE</name>
<sequence length="200" mass="23068">MALFDFFKRETPKETIDLDKEAARIAAIYETYPEFPVMSADRDVDAWLEEIANGSAKIVPKEHMIRNEDGLLPGEVLLLDWVNEKDSTFTDFPDFFEMDFGIDPAETTNQLLFSDYLDILNEPSVLEFWSLTQLNDVLEENGLTICSDKKQAITKIKKEFSKDYITNMIDPGIYVLMEKGQKIVEKYTDFIHGYLDTPPE</sequence>